<dbReference type="Pfam" id="PF11728">
    <property type="entry name" value="ArAE_1_C"/>
    <property type="match status" value="1"/>
</dbReference>
<evidence type="ECO:0000259" key="7">
    <source>
        <dbReference type="Pfam" id="PF11728"/>
    </source>
</evidence>
<evidence type="ECO:0000256" key="5">
    <source>
        <dbReference type="ARBA" id="ARBA00023136"/>
    </source>
</evidence>
<dbReference type="InterPro" id="IPR038323">
    <property type="entry name" value="ArAE_1_C_sf"/>
</dbReference>
<gene>
    <name evidence="8" type="ORF">I8J29_19430</name>
</gene>
<dbReference type="InterPro" id="IPR010343">
    <property type="entry name" value="ArAE_1"/>
</dbReference>
<keyword evidence="4 6" id="KW-1133">Transmembrane helix</keyword>
<evidence type="ECO:0000256" key="3">
    <source>
        <dbReference type="ARBA" id="ARBA00022692"/>
    </source>
</evidence>
<keyword evidence="3 6" id="KW-0812">Transmembrane</keyword>
<sequence>MGIRVIKTAVAALGALYTASYLGLNPALSAGLLAILGVEVTRQRGLKSAFVRLAASAVGLFFASFLFLTLGFHLWTISFFILLAFPILSRAGLKDGIATSAVIVFHVYAREEVTVSLMVNELLLLVSGLGWATVINLIYMPKDDDKLRELRHDAEESFAVIFRAMARTLRSPTYVWDGKELLDAGRAIEEGIRRAERNRENRIWAQGRSGEEGRYWTRYFAMRQQQLETIGQMLSHLSFVFESLPQGELAAELFELLSGDVKSAVYEGGVEERIRLLEARFKTMALPVTREEFEIRAALFLLLQELKRYLSIAKRLKRRKSGFEEAAGEADAVAAVSAASDDAPVARK</sequence>
<name>A0ABS3WDL5_9BACL</name>
<feature type="domain" description="Putative aromatic acid exporter C-terminal" evidence="7">
    <location>
        <begin position="144"/>
        <end position="312"/>
    </location>
</feature>
<comment type="caution">
    <text evidence="8">The sequence shown here is derived from an EMBL/GenBank/DDBJ whole genome shotgun (WGS) entry which is preliminary data.</text>
</comment>
<evidence type="ECO:0000256" key="1">
    <source>
        <dbReference type="ARBA" id="ARBA00004651"/>
    </source>
</evidence>
<feature type="transmembrane region" description="Helical" evidence="6">
    <location>
        <begin position="92"/>
        <end position="109"/>
    </location>
</feature>
<keyword evidence="9" id="KW-1185">Reference proteome</keyword>
<dbReference type="Proteomes" id="UP000670947">
    <property type="component" value="Unassembled WGS sequence"/>
</dbReference>
<evidence type="ECO:0000313" key="8">
    <source>
        <dbReference type="EMBL" id="MBO7746388.1"/>
    </source>
</evidence>
<feature type="transmembrane region" description="Helical" evidence="6">
    <location>
        <begin position="58"/>
        <end position="85"/>
    </location>
</feature>
<protein>
    <submittedName>
        <fullName evidence="8">Aromatic acid exporter family protein</fullName>
    </submittedName>
</protein>
<dbReference type="PANTHER" id="PTHR40064:SF1">
    <property type="entry name" value="MEMBRANE PROTEIN"/>
    <property type="match status" value="1"/>
</dbReference>
<dbReference type="InterPro" id="IPR052984">
    <property type="entry name" value="UPF0421"/>
</dbReference>
<evidence type="ECO:0000256" key="6">
    <source>
        <dbReference type="SAM" id="Phobius"/>
    </source>
</evidence>
<dbReference type="Pfam" id="PF06081">
    <property type="entry name" value="ArAE_1"/>
    <property type="match status" value="1"/>
</dbReference>
<evidence type="ECO:0000256" key="4">
    <source>
        <dbReference type="ARBA" id="ARBA00022989"/>
    </source>
</evidence>
<dbReference type="RefSeq" id="WP_208849169.1">
    <property type="nucleotide sequence ID" value="NZ_JAGGDJ010000017.1"/>
</dbReference>
<evidence type="ECO:0000313" key="9">
    <source>
        <dbReference type="Proteomes" id="UP000670947"/>
    </source>
</evidence>
<organism evidence="8 9">
    <name type="scientific">Paenibacillus artemisiicola</name>
    <dbReference type="NCBI Taxonomy" id="1172618"/>
    <lineage>
        <taxon>Bacteria</taxon>
        <taxon>Bacillati</taxon>
        <taxon>Bacillota</taxon>
        <taxon>Bacilli</taxon>
        <taxon>Bacillales</taxon>
        <taxon>Paenibacillaceae</taxon>
        <taxon>Paenibacillus</taxon>
    </lineage>
</organism>
<proteinExistence type="predicted"/>
<reference evidence="8 9" key="1">
    <citation type="submission" date="2021-03" db="EMBL/GenBank/DDBJ databases">
        <title>Paenibacillus artemisicola MWE-103 whole genome sequence.</title>
        <authorList>
            <person name="Ham Y.J."/>
        </authorList>
    </citation>
    <scope>NUCLEOTIDE SEQUENCE [LARGE SCALE GENOMIC DNA]</scope>
    <source>
        <strain evidence="8 9">MWE-103</strain>
    </source>
</reference>
<keyword evidence="5 6" id="KW-0472">Membrane</keyword>
<accession>A0ABS3WDL5</accession>
<comment type="subcellular location">
    <subcellularLocation>
        <location evidence="1">Cell membrane</location>
        <topology evidence="1">Multi-pass membrane protein</topology>
    </subcellularLocation>
</comment>
<evidence type="ECO:0000256" key="2">
    <source>
        <dbReference type="ARBA" id="ARBA00022475"/>
    </source>
</evidence>
<dbReference type="EMBL" id="JAGGDJ010000017">
    <property type="protein sequence ID" value="MBO7746388.1"/>
    <property type="molecule type" value="Genomic_DNA"/>
</dbReference>
<dbReference type="Gene3D" id="1.20.120.940">
    <property type="entry name" value="Putative aromatic acid exporter, C-terminal domain"/>
    <property type="match status" value="1"/>
</dbReference>
<dbReference type="PANTHER" id="PTHR40064">
    <property type="entry name" value="MEMBRANE PROTEIN-RELATED"/>
    <property type="match status" value="1"/>
</dbReference>
<dbReference type="InterPro" id="IPR021062">
    <property type="entry name" value="ArAE_1_C"/>
</dbReference>
<keyword evidence="2" id="KW-1003">Cell membrane</keyword>
<feature type="transmembrane region" description="Helical" evidence="6">
    <location>
        <begin position="115"/>
        <end position="139"/>
    </location>
</feature>